<evidence type="ECO:0000256" key="7">
    <source>
        <dbReference type="ARBA" id="ARBA00023303"/>
    </source>
</evidence>
<sequence length="237" mass="25849">MFFITLLTIPAFYLELAAPTPAIGNAGRSLYGIVALAYAAHLIMMLALSHARTVYLRRNWVDVLVMLGVALSQVAGSLGTWSGVEWVLRMTLAALVLLRLMGYLRGLFTLKGVIPIVFIGIATLMMSGAGFYWLEPGIHSYADGLWLAFTTGATVGYGDVVPRTAAGKVFAVFVVLLGYAIFSLVTASIAAFFMDEDERQMRREMHHDIRALRGEIEALRAELRASEAGRKSAPCTK</sequence>
<proteinExistence type="predicted"/>
<feature type="coiled-coil region" evidence="8">
    <location>
        <begin position="202"/>
        <end position="229"/>
    </location>
</feature>
<dbReference type="GO" id="GO:0008076">
    <property type="term" value="C:voltage-gated potassium channel complex"/>
    <property type="evidence" value="ECO:0007669"/>
    <property type="project" value="InterPro"/>
</dbReference>
<dbReference type="EMBL" id="BGOW01000017">
    <property type="protein sequence ID" value="GBL46286.1"/>
    <property type="molecule type" value="Genomic_DNA"/>
</dbReference>
<evidence type="ECO:0000256" key="8">
    <source>
        <dbReference type="SAM" id="Coils"/>
    </source>
</evidence>
<evidence type="ECO:0000256" key="3">
    <source>
        <dbReference type="ARBA" id="ARBA00022692"/>
    </source>
</evidence>
<protein>
    <submittedName>
        <fullName evidence="11">Potassium voltage-gated channel subfamily KQT</fullName>
    </submittedName>
</protein>
<organism evidence="11 12">
    <name type="scientific">Sulfuriferula multivorans</name>
    <dbReference type="NCBI Taxonomy" id="1559896"/>
    <lineage>
        <taxon>Bacteria</taxon>
        <taxon>Pseudomonadati</taxon>
        <taxon>Pseudomonadota</taxon>
        <taxon>Betaproteobacteria</taxon>
        <taxon>Nitrosomonadales</taxon>
        <taxon>Sulfuricellaceae</taxon>
        <taxon>Sulfuriferula</taxon>
    </lineage>
</organism>
<evidence type="ECO:0000313" key="11">
    <source>
        <dbReference type="EMBL" id="GBL46286.1"/>
    </source>
</evidence>
<feature type="transmembrane region" description="Helical" evidence="9">
    <location>
        <begin position="116"/>
        <end position="134"/>
    </location>
</feature>
<keyword evidence="12" id="KW-1185">Reference proteome</keyword>
<gene>
    <name evidence="11" type="ORF">SFMTTN_2099</name>
</gene>
<evidence type="ECO:0000256" key="5">
    <source>
        <dbReference type="ARBA" id="ARBA00023065"/>
    </source>
</evidence>
<keyword evidence="7" id="KW-0407">Ion channel</keyword>
<feature type="transmembrane region" description="Helical" evidence="9">
    <location>
        <begin position="60"/>
        <end position="80"/>
    </location>
</feature>
<dbReference type="Gene3D" id="1.10.287.70">
    <property type="match status" value="1"/>
</dbReference>
<name>A0A401JF97_9PROT</name>
<comment type="caution">
    <text evidence="11">The sequence shown here is derived from an EMBL/GenBank/DDBJ whole genome shotgun (WGS) entry which is preliminary data.</text>
</comment>
<dbReference type="Proteomes" id="UP000286806">
    <property type="component" value="Unassembled WGS sequence"/>
</dbReference>
<feature type="transmembrane region" description="Helical" evidence="9">
    <location>
        <begin position="29"/>
        <end position="48"/>
    </location>
</feature>
<keyword evidence="3 9" id="KW-0812">Transmembrane</keyword>
<feature type="transmembrane region" description="Helical" evidence="9">
    <location>
        <begin position="86"/>
        <end position="104"/>
    </location>
</feature>
<evidence type="ECO:0000256" key="4">
    <source>
        <dbReference type="ARBA" id="ARBA00022989"/>
    </source>
</evidence>
<dbReference type="AlphaFoldDB" id="A0A401JF97"/>
<evidence type="ECO:0000256" key="6">
    <source>
        <dbReference type="ARBA" id="ARBA00023136"/>
    </source>
</evidence>
<evidence type="ECO:0000256" key="9">
    <source>
        <dbReference type="SAM" id="Phobius"/>
    </source>
</evidence>
<keyword evidence="8" id="KW-0175">Coiled coil</keyword>
<evidence type="ECO:0000259" key="10">
    <source>
        <dbReference type="Pfam" id="PF07885"/>
    </source>
</evidence>
<dbReference type="InterPro" id="IPR013099">
    <property type="entry name" value="K_chnl_dom"/>
</dbReference>
<dbReference type="GO" id="GO:0005249">
    <property type="term" value="F:voltage-gated potassium channel activity"/>
    <property type="evidence" value="ECO:0007669"/>
    <property type="project" value="InterPro"/>
</dbReference>
<accession>A0A401JF97</accession>
<dbReference type="PANTHER" id="PTHR11537:SF254">
    <property type="entry name" value="POTASSIUM VOLTAGE-GATED CHANNEL PROTEIN SHAB"/>
    <property type="match status" value="1"/>
</dbReference>
<comment type="subcellular location">
    <subcellularLocation>
        <location evidence="1">Membrane</location>
        <topology evidence="1">Multi-pass membrane protein</topology>
    </subcellularLocation>
</comment>
<keyword evidence="4 9" id="KW-1133">Transmembrane helix</keyword>
<dbReference type="GO" id="GO:0001508">
    <property type="term" value="P:action potential"/>
    <property type="evidence" value="ECO:0007669"/>
    <property type="project" value="TreeGrafter"/>
</dbReference>
<evidence type="ECO:0000256" key="2">
    <source>
        <dbReference type="ARBA" id="ARBA00022448"/>
    </source>
</evidence>
<keyword evidence="2" id="KW-0813">Transport</keyword>
<evidence type="ECO:0000256" key="1">
    <source>
        <dbReference type="ARBA" id="ARBA00004141"/>
    </source>
</evidence>
<dbReference type="PANTHER" id="PTHR11537">
    <property type="entry name" value="VOLTAGE-GATED POTASSIUM CHANNEL"/>
    <property type="match status" value="1"/>
</dbReference>
<dbReference type="Pfam" id="PF07885">
    <property type="entry name" value="Ion_trans_2"/>
    <property type="match status" value="1"/>
</dbReference>
<evidence type="ECO:0000313" key="12">
    <source>
        <dbReference type="Proteomes" id="UP000286806"/>
    </source>
</evidence>
<keyword evidence="5" id="KW-0406">Ion transport</keyword>
<dbReference type="InterPro" id="IPR028325">
    <property type="entry name" value="VG_K_chnl"/>
</dbReference>
<feature type="domain" description="Potassium channel" evidence="10">
    <location>
        <begin position="122"/>
        <end position="194"/>
    </location>
</feature>
<dbReference type="SUPFAM" id="SSF81324">
    <property type="entry name" value="Voltage-gated potassium channels"/>
    <property type="match status" value="1"/>
</dbReference>
<feature type="transmembrane region" description="Helical" evidence="9">
    <location>
        <begin position="169"/>
        <end position="193"/>
    </location>
</feature>
<keyword evidence="6 9" id="KW-0472">Membrane</keyword>
<reference evidence="11 12" key="1">
    <citation type="journal article" date="2019" name="Front. Microbiol.">
        <title>Genomes of Neutrophilic Sulfur-Oxidizing Chemolithoautotrophs Representing 9 Proteobacterial Species From 8 Genera.</title>
        <authorList>
            <person name="Watanabe T."/>
            <person name="Kojima H."/>
            <person name="Umezawa K."/>
            <person name="Hori C."/>
            <person name="Takasuka T.E."/>
            <person name="Kato Y."/>
            <person name="Fukui M."/>
        </authorList>
    </citation>
    <scope>NUCLEOTIDE SEQUENCE [LARGE SCALE GENOMIC DNA]</scope>
    <source>
        <strain evidence="11 12">TTN</strain>
    </source>
</reference>